<dbReference type="CDD" id="cd04738">
    <property type="entry name" value="DHOD_2_like"/>
    <property type="match status" value="1"/>
</dbReference>
<feature type="domain" description="Dihydroorotate dehydrogenase catalytic" evidence="18">
    <location>
        <begin position="76"/>
        <end position="370"/>
    </location>
</feature>
<keyword evidence="10" id="KW-0809">Transit peptide</keyword>
<dbReference type="InterPro" id="IPR050074">
    <property type="entry name" value="DHO_dehydrogenase"/>
</dbReference>
<keyword evidence="11" id="KW-1133">Transmembrane helix</keyword>
<feature type="signal peptide" evidence="17">
    <location>
        <begin position="1"/>
        <end position="23"/>
    </location>
</feature>
<accession>T2MEK7</accession>
<keyword evidence="8" id="KW-0812">Transmembrane</keyword>
<dbReference type="Gene3D" id="3.20.20.70">
    <property type="entry name" value="Aldolase class I"/>
    <property type="match status" value="1"/>
</dbReference>
<dbReference type="InterPro" id="IPR001295">
    <property type="entry name" value="Dihydroorotate_DH_CS"/>
</dbReference>
<keyword evidence="17" id="KW-0732">Signal</keyword>
<dbReference type="InterPro" id="IPR013785">
    <property type="entry name" value="Aldolase_TIM"/>
</dbReference>
<evidence type="ECO:0000256" key="8">
    <source>
        <dbReference type="ARBA" id="ARBA00022692"/>
    </source>
</evidence>
<evidence type="ECO:0000256" key="10">
    <source>
        <dbReference type="ARBA" id="ARBA00022946"/>
    </source>
</evidence>
<evidence type="ECO:0000256" key="12">
    <source>
        <dbReference type="ARBA" id="ARBA00023002"/>
    </source>
</evidence>
<dbReference type="GO" id="GO:0006207">
    <property type="term" value="P:'de novo' pyrimidine nucleobase biosynthetic process"/>
    <property type="evidence" value="ECO:0007669"/>
    <property type="project" value="InterPro"/>
</dbReference>
<protein>
    <recommendedName>
        <fullName evidence="5 16">Dihydroorotate dehydrogenase (quinone), mitochondrial</fullName>
        <shortName evidence="16">DHOdehase</shortName>
        <ecNumber evidence="4 16">1.3.5.2</ecNumber>
    </recommendedName>
</protein>
<dbReference type="GO" id="GO:0044205">
    <property type="term" value="P:'de novo' UMP biosynthetic process"/>
    <property type="evidence" value="ECO:0007669"/>
    <property type="project" value="UniProtKB-UniPathway"/>
</dbReference>
<dbReference type="UniPathway" id="UPA00070">
    <property type="reaction ID" value="UER00946"/>
</dbReference>
<comment type="subcellular location">
    <subcellularLocation>
        <location evidence="1 16">Mitochondrion inner membrane</location>
        <topology evidence="1 16">Single-pass membrane protein</topology>
    </subcellularLocation>
</comment>
<feature type="chain" id="PRO_5044738703" description="Dihydroorotate dehydrogenase (quinone), mitochondrial" evidence="17">
    <location>
        <begin position="24"/>
        <end position="395"/>
    </location>
</feature>
<evidence type="ECO:0000256" key="5">
    <source>
        <dbReference type="ARBA" id="ARBA00017599"/>
    </source>
</evidence>
<proteinExistence type="evidence at transcript level"/>
<evidence type="ECO:0000256" key="16">
    <source>
        <dbReference type="RuleBase" id="RU361255"/>
    </source>
</evidence>
<dbReference type="InterPro" id="IPR005720">
    <property type="entry name" value="Dihydroorotate_DH_cat"/>
</dbReference>
<organism evidence="19">
    <name type="scientific">Hydra vulgaris</name>
    <name type="common">Hydra</name>
    <name type="synonym">Hydra attenuata</name>
    <dbReference type="NCBI Taxonomy" id="6087"/>
    <lineage>
        <taxon>Eukaryota</taxon>
        <taxon>Metazoa</taxon>
        <taxon>Cnidaria</taxon>
        <taxon>Hydrozoa</taxon>
        <taxon>Hydroidolina</taxon>
        <taxon>Anthoathecata</taxon>
        <taxon>Aplanulata</taxon>
        <taxon>Hydridae</taxon>
        <taxon>Hydra</taxon>
    </lineage>
</organism>
<evidence type="ECO:0000256" key="9">
    <source>
        <dbReference type="ARBA" id="ARBA00022792"/>
    </source>
</evidence>
<keyword evidence="6 16" id="KW-0285">Flavoprotein</keyword>
<dbReference type="NCBIfam" id="TIGR01036">
    <property type="entry name" value="pyrD_sub2"/>
    <property type="match status" value="1"/>
</dbReference>
<dbReference type="EMBL" id="HAAD01004165">
    <property type="protein sequence ID" value="CDG70397.1"/>
    <property type="molecule type" value="mRNA"/>
</dbReference>
<dbReference type="AlphaFoldDB" id="T2MEK7"/>
<evidence type="ECO:0000256" key="7">
    <source>
        <dbReference type="ARBA" id="ARBA00022643"/>
    </source>
</evidence>
<keyword evidence="9 16" id="KW-0999">Mitochondrion inner membrane</keyword>
<evidence type="ECO:0000256" key="11">
    <source>
        <dbReference type="ARBA" id="ARBA00022989"/>
    </source>
</evidence>
<dbReference type="PROSITE" id="PS00912">
    <property type="entry name" value="DHODEHASE_2"/>
    <property type="match status" value="1"/>
</dbReference>
<dbReference type="NCBIfam" id="NF003652">
    <property type="entry name" value="PRK05286.2-5"/>
    <property type="match status" value="1"/>
</dbReference>
<evidence type="ECO:0000256" key="14">
    <source>
        <dbReference type="ARBA" id="ARBA00023136"/>
    </source>
</evidence>
<reference evidence="19" key="1">
    <citation type="journal article" date="2013" name="Genome Biol. Evol.">
        <title>Punctuated emergences of genetic and phenotypic innovations in eumetazoan, bilaterian, euteleostome, and hominidae ancestors.</title>
        <authorList>
            <person name="Wenger Y."/>
            <person name="Galliot B."/>
        </authorList>
    </citation>
    <scope>NUCLEOTIDE SEQUENCE</scope>
    <source>
        <tissue evidence="19">Whole animals</tissue>
    </source>
</reference>
<dbReference type="PROSITE" id="PS00911">
    <property type="entry name" value="DHODEHASE_1"/>
    <property type="match status" value="1"/>
</dbReference>
<dbReference type="PANTHER" id="PTHR48109">
    <property type="entry name" value="DIHYDROOROTATE DEHYDROGENASE (QUINONE), MITOCHONDRIAL-RELATED"/>
    <property type="match status" value="1"/>
</dbReference>
<evidence type="ECO:0000256" key="15">
    <source>
        <dbReference type="ARBA" id="ARBA00048639"/>
    </source>
</evidence>
<dbReference type="GO" id="GO:0106430">
    <property type="term" value="F:dihydroorotate dehydrogenase (quinone) activity"/>
    <property type="evidence" value="ECO:0007669"/>
    <property type="project" value="UniProtKB-EC"/>
</dbReference>
<evidence type="ECO:0000256" key="17">
    <source>
        <dbReference type="SAM" id="SignalP"/>
    </source>
</evidence>
<evidence type="ECO:0000256" key="2">
    <source>
        <dbReference type="ARBA" id="ARBA00005161"/>
    </source>
</evidence>
<comment type="pathway">
    <text evidence="2 16">Pyrimidine metabolism; UMP biosynthesis via de novo pathway; orotate from (S)-dihydroorotate (quinone route): step 1/1.</text>
</comment>
<sequence length="395" mass="42805">MFFTKHWAKVLVGSSAVSSLTLTSLCLTTNESVWENISMPLIRMIDAERAHILAVKLASWKLVPKFKTLDADKSLLSTALWNLKFDSPLGLAAGFDKNAECVDGMFKMGFGFVEVGSITPKPQYGNAKPRVFRLSQDEAIINRYGFNSFGADVAFSNLSAILSKHKNGIVGVNIGKNKLTEDSAADYVENVLKFGELADYLVINISSPNTPGLRNMQSRKELQELLERVLKAREKLQNKPPLLVKISPDLSSFDKEDISAVVTSSKTKVDGLIISNTTISRPQSLISANKDEVGGLSGKPLKDLATQCIKDMYILTGGSIPIIGVGGISNGADAFDKICNGASLVQLYTSLTIHGPPVVGKVKMELAEILRQNGFSSVKQAVGCKVNLPKIKQNK</sequence>
<dbReference type="GO" id="GO:0005743">
    <property type="term" value="C:mitochondrial inner membrane"/>
    <property type="evidence" value="ECO:0007669"/>
    <property type="project" value="UniProtKB-SubCell"/>
</dbReference>
<dbReference type="NCBIfam" id="NF003645">
    <property type="entry name" value="PRK05286.1-2"/>
    <property type="match status" value="1"/>
</dbReference>
<keyword evidence="12 16" id="KW-0560">Oxidoreductase</keyword>
<gene>
    <name evidence="19" type="primary">DHODH</name>
</gene>
<dbReference type="FunFam" id="3.20.20.70:FF:000066">
    <property type="entry name" value="Dihydroorotate dehydrogenase (quinone), mitochondrial"/>
    <property type="match status" value="1"/>
</dbReference>
<evidence type="ECO:0000256" key="4">
    <source>
        <dbReference type="ARBA" id="ARBA00012791"/>
    </source>
</evidence>
<dbReference type="OMA" id="ERIKMGA"/>
<comment type="catalytic activity">
    <reaction evidence="15 16">
        <text>(S)-dihydroorotate + a quinone = orotate + a quinol</text>
        <dbReference type="Rhea" id="RHEA:30187"/>
        <dbReference type="ChEBI" id="CHEBI:24646"/>
        <dbReference type="ChEBI" id="CHEBI:30839"/>
        <dbReference type="ChEBI" id="CHEBI:30864"/>
        <dbReference type="ChEBI" id="CHEBI:132124"/>
        <dbReference type="EC" id="1.3.5.2"/>
    </reaction>
</comment>
<dbReference type="SUPFAM" id="SSF51395">
    <property type="entry name" value="FMN-linked oxidoreductases"/>
    <property type="match status" value="1"/>
</dbReference>
<evidence type="ECO:0000256" key="13">
    <source>
        <dbReference type="ARBA" id="ARBA00023128"/>
    </source>
</evidence>
<evidence type="ECO:0000256" key="3">
    <source>
        <dbReference type="ARBA" id="ARBA00005359"/>
    </source>
</evidence>
<comment type="similarity">
    <text evidence="3 16">Belongs to the dihydroorotate dehydrogenase family. Type 2 subfamily.</text>
</comment>
<evidence type="ECO:0000256" key="1">
    <source>
        <dbReference type="ARBA" id="ARBA00004434"/>
    </source>
</evidence>
<dbReference type="OrthoDB" id="14784at2759"/>
<dbReference type="Pfam" id="PF01180">
    <property type="entry name" value="DHO_dh"/>
    <property type="match status" value="1"/>
</dbReference>
<keyword evidence="13 16" id="KW-0496">Mitochondrion</keyword>
<keyword evidence="14" id="KW-0472">Membrane</keyword>
<dbReference type="PANTHER" id="PTHR48109:SF4">
    <property type="entry name" value="DIHYDROOROTATE DEHYDROGENASE (QUINONE), MITOCHONDRIAL"/>
    <property type="match status" value="1"/>
</dbReference>
<dbReference type="EC" id="1.3.5.2" evidence="4 16"/>
<name>T2MEK7_HYDVU</name>
<evidence type="ECO:0000256" key="6">
    <source>
        <dbReference type="ARBA" id="ARBA00022630"/>
    </source>
</evidence>
<comment type="cofactor">
    <cofactor evidence="16">
        <name>FMN</name>
        <dbReference type="ChEBI" id="CHEBI:58210"/>
    </cofactor>
    <text evidence="16">Binds 1 FMN per subunit.</text>
</comment>
<dbReference type="InterPro" id="IPR005719">
    <property type="entry name" value="Dihydroorotate_DH_2"/>
</dbReference>
<evidence type="ECO:0000259" key="18">
    <source>
        <dbReference type="Pfam" id="PF01180"/>
    </source>
</evidence>
<keyword evidence="7 16" id="KW-0288">FMN</keyword>
<evidence type="ECO:0000313" key="19">
    <source>
        <dbReference type="EMBL" id="CDG70397.1"/>
    </source>
</evidence>